<organism evidence="2 3">
    <name type="scientific">Flavobacterium hercynium</name>
    <dbReference type="NCBI Taxonomy" id="387094"/>
    <lineage>
        <taxon>Bacteria</taxon>
        <taxon>Pseudomonadati</taxon>
        <taxon>Bacteroidota</taxon>
        <taxon>Flavobacteriia</taxon>
        <taxon>Flavobacteriales</taxon>
        <taxon>Flavobacteriaceae</taxon>
        <taxon>Flavobacterium</taxon>
    </lineage>
</organism>
<dbReference type="Proteomes" id="UP000198345">
    <property type="component" value="Unassembled WGS sequence"/>
</dbReference>
<keyword evidence="3" id="KW-1185">Reference proteome</keyword>
<comment type="caution">
    <text evidence="2">The sequence shown here is derived from an EMBL/GenBank/DDBJ whole genome shotgun (WGS) entry which is preliminary data.</text>
</comment>
<feature type="domain" description="DUF6265" evidence="1">
    <location>
        <begin position="36"/>
        <end position="145"/>
    </location>
</feature>
<evidence type="ECO:0000313" key="3">
    <source>
        <dbReference type="Proteomes" id="UP000198345"/>
    </source>
</evidence>
<dbReference type="Pfam" id="PF19780">
    <property type="entry name" value="DUF6265"/>
    <property type="match status" value="1"/>
</dbReference>
<accession>A0A226HNS2</accession>
<reference evidence="2 3" key="1">
    <citation type="submission" date="2016-11" db="EMBL/GenBank/DDBJ databases">
        <title>Whole genomes of Flavobacteriaceae.</title>
        <authorList>
            <person name="Stine C."/>
            <person name="Li C."/>
            <person name="Tadesse D."/>
        </authorList>
    </citation>
    <scope>NUCLEOTIDE SEQUENCE [LARGE SCALE GENOMIC DNA]</scope>
    <source>
        <strain evidence="2 3">DSM 18292</strain>
    </source>
</reference>
<name>A0A226HNS2_9FLAO</name>
<dbReference type="EMBL" id="MUGW01000004">
    <property type="protein sequence ID" value="OXA95764.1"/>
    <property type="molecule type" value="Genomic_DNA"/>
</dbReference>
<protein>
    <recommendedName>
        <fullName evidence="1">DUF6265 domain-containing protein</fullName>
    </recommendedName>
</protein>
<dbReference type="InterPro" id="IPR046232">
    <property type="entry name" value="DUF6265"/>
</dbReference>
<evidence type="ECO:0000313" key="2">
    <source>
        <dbReference type="EMBL" id="OXA95764.1"/>
    </source>
</evidence>
<dbReference type="RefSeq" id="WP_089048197.1">
    <property type="nucleotide sequence ID" value="NZ_FXTV01000005.1"/>
</dbReference>
<sequence>MNQKFTLKITCAVLLATIASCQKKETIKINKIKTAEWLIGNWETKTPDGTLTESWQKVDDSTFSATSYFIKGKDTLHNERIILSQKGENLTYSATVNGQNNDKAIDFPSTSETDTKLVFENPQHDFPQKITYTKTANNTVTAQITGKLQGKITTDTFLMAKSR</sequence>
<evidence type="ECO:0000259" key="1">
    <source>
        <dbReference type="Pfam" id="PF19780"/>
    </source>
</evidence>
<dbReference type="PROSITE" id="PS51257">
    <property type="entry name" value="PROKAR_LIPOPROTEIN"/>
    <property type="match status" value="1"/>
</dbReference>
<proteinExistence type="predicted"/>
<dbReference type="AlphaFoldDB" id="A0A226HNS2"/>
<gene>
    <name evidence="2" type="ORF">B0A66_02095</name>
</gene>
<dbReference type="OrthoDB" id="5382295at2"/>